<name>A0A428US64_9HYPO</name>
<dbReference type="Proteomes" id="UP000288429">
    <property type="component" value="Unassembled WGS sequence"/>
</dbReference>
<proteinExistence type="predicted"/>
<sequence length="140" mass="15737">MQHESSFMVLDGGLVLLAAILVTVFHPDLFFLPMCSGNAQATTYLDTDKDEALSSGAIAVDPFNMLRLAGKNVKLMRPMLDGYVSDRVSLEKYTKEVWDLTIAKKLEIIIHDIYSLEETTQAHQDIECRKTTNKLLIKCD</sequence>
<evidence type="ECO:0000313" key="2">
    <source>
        <dbReference type="Proteomes" id="UP000288429"/>
    </source>
</evidence>
<evidence type="ECO:0000313" key="1">
    <source>
        <dbReference type="EMBL" id="RSM17107.1"/>
    </source>
</evidence>
<reference evidence="1 2" key="1">
    <citation type="submission" date="2017-06" db="EMBL/GenBank/DDBJ databases">
        <title>Cmopartive genomic analysis of Ambrosia Fusariam Clade fungi.</title>
        <authorList>
            <person name="Stajich J.E."/>
            <person name="Carrillo J."/>
            <person name="Kijimoto T."/>
            <person name="Eskalen A."/>
            <person name="O'Donnell K."/>
            <person name="Kasson M."/>
        </authorList>
    </citation>
    <scope>NUCLEOTIDE SEQUENCE [LARGE SCALE GENOMIC DNA]</scope>
    <source>
        <strain evidence="1 2">NRRL 20438</strain>
    </source>
</reference>
<comment type="caution">
    <text evidence="1">The sequence shown here is derived from an EMBL/GenBank/DDBJ whole genome shotgun (WGS) entry which is preliminary data.</text>
</comment>
<organism evidence="1 2">
    <name type="scientific">Fusarium ambrosium</name>
    <dbReference type="NCBI Taxonomy" id="131363"/>
    <lineage>
        <taxon>Eukaryota</taxon>
        <taxon>Fungi</taxon>
        <taxon>Dikarya</taxon>
        <taxon>Ascomycota</taxon>
        <taxon>Pezizomycotina</taxon>
        <taxon>Sordariomycetes</taxon>
        <taxon>Hypocreomycetidae</taxon>
        <taxon>Hypocreales</taxon>
        <taxon>Nectriaceae</taxon>
        <taxon>Fusarium</taxon>
        <taxon>Fusarium solani species complex</taxon>
    </lineage>
</organism>
<keyword evidence="2" id="KW-1185">Reference proteome</keyword>
<gene>
    <name evidence="1" type="ORF">CDV31_004000</name>
</gene>
<dbReference type="Gene3D" id="3.90.180.10">
    <property type="entry name" value="Medium-chain alcohol dehydrogenases, catalytic domain"/>
    <property type="match status" value="1"/>
</dbReference>
<dbReference type="AlphaFoldDB" id="A0A428US64"/>
<accession>A0A428US64</accession>
<dbReference type="Gene3D" id="3.40.50.720">
    <property type="entry name" value="NAD(P)-binding Rossmann-like Domain"/>
    <property type="match status" value="1"/>
</dbReference>
<dbReference type="EMBL" id="NIZV01000037">
    <property type="protein sequence ID" value="RSM17107.1"/>
    <property type="molecule type" value="Genomic_DNA"/>
</dbReference>
<protein>
    <submittedName>
        <fullName evidence="1">Uncharacterized protein</fullName>
    </submittedName>
</protein>